<sequence length="394" mass="43011">MSLIKIYNCKAITPSHILPDAMVIVKDGVIEEVTTNRIEITDAKEINGNGMYVSPGFIDLHTHGAGNHDFMDGSVEAYLEAARTHACHGTTLLFPTTLTSTNDALFKSFAKYEEACSRNHQGAAFGGIHLEGPYFAQSQCGAQDPKFLKKPVPSDYQEILSYTSHIVRWSIAPELPGALDLGCYLDKQGILPSIAHTDATYEEVQKAFDCGYRHITHFYSAMSGITRRNAFRYAGVIESGYLMDGMTIEIIADGIHVPKSLMQLAYKIKGAENIALVTDSMRAAGMPDGKSILGSIEEGQEVLIEDGVAKLPDRSAFAGSVATTDRLVRTATKIAEIPLCEAVRMTSATPARIMGIQQHKGSLQKGKDADLLLFNENIEIKMTMIKGNIVYENL</sequence>
<evidence type="ECO:0000256" key="2">
    <source>
        <dbReference type="ARBA" id="ARBA00022723"/>
    </source>
</evidence>
<dbReference type="GO" id="GO:0046872">
    <property type="term" value="F:metal ion binding"/>
    <property type="evidence" value="ECO:0007669"/>
    <property type="project" value="UniProtKB-KW"/>
</dbReference>
<dbReference type="EMBL" id="FNRP01000015">
    <property type="protein sequence ID" value="SEA84205.1"/>
    <property type="molecule type" value="Genomic_DNA"/>
</dbReference>
<gene>
    <name evidence="9" type="ORF">SAMN04487924_11550</name>
</gene>
<dbReference type="GO" id="GO:0008448">
    <property type="term" value="F:N-acetylglucosamine-6-phosphate deacetylase activity"/>
    <property type="evidence" value="ECO:0007669"/>
    <property type="project" value="InterPro"/>
</dbReference>
<reference evidence="9 10" key="1">
    <citation type="submission" date="2016-10" db="EMBL/GenBank/DDBJ databases">
        <authorList>
            <person name="de Groot N.N."/>
        </authorList>
    </citation>
    <scope>NUCLEOTIDE SEQUENCE [LARGE SCALE GENOMIC DNA]</scope>
    <source>
        <strain evidence="9 10">NLAE-zl-G339</strain>
    </source>
</reference>
<keyword evidence="3 5" id="KW-0378">Hydrolase</keyword>
<dbReference type="Proteomes" id="UP000183040">
    <property type="component" value="Unassembled WGS sequence"/>
</dbReference>
<evidence type="ECO:0000256" key="6">
    <source>
        <dbReference type="PIRSR" id="PIRSR038994-1"/>
    </source>
</evidence>
<evidence type="ECO:0000256" key="1">
    <source>
        <dbReference type="ARBA" id="ARBA00010716"/>
    </source>
</evidence>
<organism evidence="9 10">
    <name type="scientific">Bacteroides xylanisolvens</name>
    <dbReference type="NCBI Taxonomy" id="371601"/>
    <lineage>
        <taxon>Bacteria</taxon>
        <taxon>Pseudomonadati</taxon>
        <taxon>Bacteroidota</taxon>
        <taxon>Bacteroidia</taxon>
        <taxon>Bacteroidales</taxon>
        <taxon>Bacteroidaceae</taxon>
        <taxon>Bacteroides</taxon>
    </lineage>
</organism>
<evidence type="ECO:0000313" key="10">
    <source>
        <dbReference type="Proteomes" id="UP000183040"/>
    </source>
</evidence>
<dbReference type="PANTHER" id="PTHR11113:SF14">
    <property type="entry name" value="N-ACETYLGLUCOSAMINE-6-PHOSPHATE DEACETYLASE"/>
    <property type="match status" value="1"/>
</dbReference>
<dbReference type="InterPro" id="IPR003764">
    <property type="entry name" value="GlcNAc_6-P_deAcase"/>
</dbReference>
<feature type="binding site" evidence="7">
    <location>
        <position position="217"/>
    </location>
    <ligand>
        <name>Zn(2+)</name>
        <dbReference type="ChEBI" id="CHEBI:29105"/>
    </ligand>
</feature>
<dbReference type="PANTHER" id="PTHR11113">
    <property type="entry name" value="N-ACETYLGLUCOSAMINE-6-PHOSPHATE DEACETYLASE"/>
    <property type="match status" value="1"/>
</dbReference>
<protein>
    <submittedName>
        <fullName evidence="9">N-acetylglucosamine 6-phosphate deacetylase</fullName>
    </submittedName>
</protein>
<proteinExistence type="inferred from homology"/>
<dbReference type="InterPro" id="IPR006680">
    <property type="entry name" value="Amidohydro-rel"/>
</dbReference>
<dbReference type="SUPFAM" id="SSF51338">
    <property type="entry name" value="Composite domain of metallo-dependent hydrolases"/>
    <property type="match status" value="1"/>
</dbReference>
<dbReference type="Gene3D" id="2.30.40.10">
    <property type="entry name" value="Urease, subunit C, domain 1"/>
    <property type="match status" value="1"/>
</dbReference>
<dbReference type="CDD" id="cd00854">
    <property type="entry name" value="NagA"/>
    <property type="match status" value="1"/>
</dbReference>
<comment type="similarity">
    <text evidence="1 5">Belongs to the metallo-dependent hydrolases superfamily. NagA family.</text>
</comment>
<dbReference type="InterPro" id="IPR032466">
    <property type="entry name" value="Metal_Hydrolase"/>
</dbReference>
<dbReference type="NCBIfam" id="TIGR00221">
    <property type="entry name" value="nagA"/>
    <property type="match status" value="1"/>
</dbReference>
<dbReference type="PIRSF" id="PIRSF038994">
    <property type="entry name" value="NagA"/>
    <property type="match status" value="1"/>
</dbReference>
<feature type="active site" description="Proton donor/acceptor" evidence="6">
    <location>
        <position position="279"/>
    </location>
</feature>
<dbReference type="Pfam" id="PF01979">
    <property type="entry name" value="Amidohydro_1"/>
    <property type="match status" value="1"/>
</dbReference>
<keyword evidence="4 5" id="KW-0119">Carbohydrate metabolism</keyword>
<feature type="binding site" evidence="7">
    <location>
        <position position="131"/>
    </location>
    <ligand>
        <name>Zn(2+)</name>
        <dbReference type="ChEBI" id="CHEBI:29105"/>
    </ligand>
</feature>
<feature type="binding site" evidence="7">
    <location>
        <position position="196"/>
    </location>
    <ligand>
        <name>Zn(2+)</name>
        <dbReference type="ChEBI" id="CHEBI:29105"/>
    </ligand>
</feature>
<comment type="cofactor">
    <cofactor evidence="7">
        <name>a divalent metal cation</name>
        <dbReference type="ChEBI" id="CHEBI:60240"/>
    </cofactor>
    <text evidence="7">Binds 1 divalent metal cation per subunit.</text>
</comment>
<dbReference type="SUPFAM" id="SSF51556">
    <property type="entry name" value="Metallo-dependent hydrolases"/>
    <property type="match status" value="1"/>
</dbReference>
<dbReference type="AlphaFoldDB" id="A0A1H4EGM9"/>
<feature type="domain" description="Amidohydrolase-related" evidence="8">
    <location>
        <begin position="52"/>
        <end position="390"/>
    </location>
</feature>
<dbReference type="InterPro" id="IPR011059">
    <property type="entry name" value="Metal-dep_hydrolase_composite"/>
</dbReference>
<evidence type="ECO:0000256" key="7">
    <source>
        <dbReference type="PIRSR" id="PIRSR038994-3"/>
    </source>
</evidence>
<name>A0A1H4EGM9_9BACE</name>
<evidence type="ECO:0000256" key="4">
    <source>
        <dbReference type="ARBA" id="ARBA00023277"/>
    </source>
</evidence>
<dbReference type="Gene3D" id="3.20.20.140">
    <property type="entry name" value="Metal-dependent hydrolases"/>
    <property type="match status" value="1"/>
</dbReference>
<evidence type="ECO:0000313" key="9">
    <source>
        <dbReference type="EMBL" id="SEA84205.1"/>
    </source>
</evidence>
<evidence type="ECO:0000256" key="3">
    <source>
        <dbReference type="ARBA" id="ARBA00022801"/>
    </source>
</evidence>
<dbReference type="GO" id="GO:0006046">
    <property type="term" value="P:N-acetylglucosamine catabolic process"/>
    <property type="evidence" value="ECO:0007669"/>
    <property type="project" value="TreeGrafter"/>
</dbReference>
<evidence type="ECO:0000259" key="8">
    <source>
        <dbReference type="Pfam" id="PF01979"/>
    </source>
</evidence>
<keyword evidence="2 7" id="KW-0479">Metal-binding</keyword>
<accession>A0A1H4EGM9</accession>
<evidence type="ECO:0000256" key="5">
    <source>
        <dbReference type="PIRNR" id="PIRNR038994"/>
    </source>
</evidence>
<dbReference type="FunFam" id="3.20.20.140:FF:000004">
    <property type="entry name" value="N-acetylglucosamine-6-phosphate deacetylase"/>
    <property type="match status" value="1"/>
</dbReference>